<dbReference type="PRINTS" id="PR00783">
    <property type="entry name" value="MINTRINSICP"/>
</dbReference>
<dbReference type="EMBL" id="GHBY01000515">
    <property type="protein sequence ID" value="MUP40692.1"/>
    <property type="molecule type" value="Transcribed_RNA"/>
</dbReference>
<evidence type="ECO:0000256" key="1">
    <source>
        <dbReference type="ARBA" id="ARBA00004651"/>
    </source>
</evidence>
<evidence type="ECO:0000256" key="9">
    <source>
        <dbReference type="ARBA" id="ARBA00023136"/>
    </source>
</evidence>
<keyword evidence="4 10" id="KW-0813">Transport</keyword>
<dbReference type="Gene3D" id="1.20.1080.10">
    <property type="entry name" value="Glycerol uptake facilitator protein"/>
    <property type="match status" value="1"/>
</dbReference>
<keyword evidence="5" id="KW-1003">Cell membrane</keyword>
<keyword evidence="9 11" id="KW-0472">Membrane</keyword>
<comment type="similarity">
    <text evidence="2 10">Belongs to the MIP/aquaporin (TC 1.A.8) family.</text>
</comment>
<dbReference type="PANTHER" id="PTHR19139:SF199">
    <property type="entry name" value="MIP17260P"/>
    <property type="match status" value="1"/>
</dbReference>
<keyword evidence="6 10" id="KW-0812">Transmembrane</keyword>
<feature type="transmembrane region" description="Helical" evidence="11">
    <location>
        <begin position="140"/>
        <end position="158"/>
    </location>
</feature>
<dbReference type="InterPro" id="IPR022357">
    <property type="entry name" value="MIP_CS"/>
</dbReference>
<dbReference type="PROSITE" id="PS00221">
    <property type="entry name" value="MIP"/>
    <property type="match status" value="1"/>
</dbReference>
<evidence type="ECO:0000256" key="5">
    <source>
        <dbReference type="ARBA" id="ARBA00022475"/>
    </source>
</evidence>
<evidence type="ECO:0000256" key="7">
    <source>
        <dbReference type="ARBA" id="ARBA00022737"/>
    </source>
</evidence>
<evidence type="ECO:0000256" key="10">
    <source>
        <dbReference type="RuleBase" id="RU000477"/>
    </source>
</evidence>
<dbReference type="InterPro" id="IPR023271">
    <property type="entry name" value="Aquaporin-like"/>
</dbReference>
<feature type="transmembrane region" description="Helical" evidence="11">
    <location>
        <begin position="170"/>
        <end position="192"/>
    </location>
</feature>
<evidence type="ECO:0000256" key="6">
    <source>
        <dbReference type="ARBA" id="ARBA00022692"/>
    </source>
</evidence>
<dbReference type="GO" id="GO:0048878">
    <property type="term" value="P:chemical homeostasis"/>
    <property type="evidence" value="ECO:0007669"/>
    <property type="project" value="UniProtKB-ARBA"/>
</dbReference>
<dbReference type="AlphaFoldDB" id="A0A646QFZ0"/>
<dbReference type="PANTHER" id="PTHR19139">
    <property type="entry name" value="AQUAPORIN TRANSPORTER"/>
    <property type="match status" value="1"/>
</dbReference>
<keyword evidence="8 11" id="KW-1133">Transmembrane helix</keyword>
<dbReference type="SUPFAM" id="SSF81338">
    <property type="entry name" value="Aquaporin-like"/>
    <property type="match status" value="1"/>
</dbReference>
<dbReference type="InterPro" id="IPR000425">
    <property type="entry name" value="MIP"/>
</dbReference>
<protein>
    <submittedName>
        <fullName evidence="12">Aquaporin-2</fullName>
    </submittedName>
</protein>
<accession>A0A646QFZ0</accession>
<organism evidence="12">
    <name type="scientific">Hemiscolopendra marginata</name>
    <dbReference type="NCBI Taxonomy" id="943146"/>
    <lineage>
        <taxon>Eukaryota</taxon>
        <taxon>Metazoa</taxon>
        <taxon>Ecdysozoa</taxon>
        <taxon>Arthropoda</taxon>
        <taxon>Myriapoda</taxon>
        <taxon>Chilopoda</taxon>
        <taxon>Pleurostigmophora</taxon>
        <taxon>Scolopendromorpha</taxon>
        <taxon>Scolopendridae</taxon>
        <taxon>Hemiscolopendra</taxon>
    </lineage>
</organism>
<evidence type="ECO:0000256" key="3">
    <source>
        <dbReference type="ARBA" id="ARBA00011881"/>
    </source>
</evidence>
<dbReference type="GO" id="GO:0015250">
    <property type="term" value="F:water channel activity"/>
    <property type="evidence" value="ECO:0007669"/>
    <property type="project" value="UniProtKB-ARBA"/>
</dbReference>
<dbReference type="NCBIfam" id="TIGR00861">
    <property type="entry name" value="MIP"/>
    <property type="match status" value="1"/>
</dbReference>
<comment type="subcellular location">
    <subcellularLocation>
        <location evidence="1">Cell membrane</location>
        <topology evidence="1">Multi-pass membrane protein</topology>
    </subcellularLocation>
</comment>
<dbReference type="Pfam" id="PF00230">
    <property type="entry name" value="MIP"/>
    <property type="match status" value="1"/>
</dbReference>
<dbReference type="InterPro" id="IPR034294">
    <property type="entry name" value="Aquaporin_transptr"/>
</dbReference>
<proteinExistence type="inferred from homology"/>
<comment type="subunit">
    <text evidence="3">Homotetramer.</text>
</comment>
<evidence type="ECO:0000256" key="8">
    <source>
        <dbReference type="ARBA" id="ARBA00022989"/>
    </source>
</evidence>
<dbReference type="CDD" id="cd00333">
    <property type="entry name" value="MIP"/>
    <property type="match status" value="1"/>
</dbReference>
<sequence length="269" mass="28422">MATNTVRFQGVLPELGVQEYQNLDLWKASVAEFVGTLLLVLVACGTCASEPELVDIALAFGFSIATVVQCICHVSGGHINPAVTIGLLVTRKVTVIRALVYVIVQCIGAILGAALIEAFVTHADDVGVTKIHGDLNVGQGLGVELFITFILVLTVYAVTDANRTDIKGSAPLAIGLAIAMCHLFAVPLTGSGMNPARAFGPALIYNSWDDHWVYWVGPILGGIAAGLLYHLLLSAPPPPQSSIVDDRPLLLMRRSPAKFPESRSGDATV</sequence>
<evidence type="ECO:0000256" key="2">
    <source>
        <dbReference type="ARBA" id="ARBA00006175"/>
    </source>
</evidence>
<dbReference type="GO" id="GO:0005886">
    <property type="term" value="C:plasma membrane"/>
    <property type="evidence" value="ECO:0007669"/>
    <property type="project" value="UniProtKB-SubCell"/>
</dbReference>
<dbReference type="FunFam" id="1.20.1080.10:FF:000009">
    <property type="entry name" value="aquaporin-4 isoform X1"/>
    <property type="match status" value="1"/>
</dbReference>
<name>A0A646QFZ0_9MYRI</name>
<evidence type="ECO:0000256" key="11">
    <source>
        <dbReference type="SAM" id="Phobius"/>
    </source>
</evidence>
<evidence type="ECO:0000313" key="12">
    <source>
        <dbReference type="EMBL" id="MUP40692.1"/>
    </source>
</evidence>
<feature type="transmembrane region" description="Helical" evidence="11">
    <location>
        <begin position="98"/>
        <end position="120"/>
    </location>
</feature>
<reference evidence="12" key="1">
    <citation type="submission" date="2018-11" db="EMBL/GenBank/DDBJ databases">
        <title>Venom-gland transcriptomics and venom proteomics of the Florida green centipede (Hemiscolopendra marginata) reveal sex-based variation in a centipede venom.</title>
        <authorList>
            <person name="Nystrom G.S."/>
            <person name="Ward M.J."/>
            <person name="Ellsworth S.A."/>
            <person name="Rokyta D.R."/>
        </authorList>
    </citation>
    <scope>NUCLEOTIDE SEQUENCE</scope>
    <source>
        <tissue evidence="12">Venom gland</tissue>
    </source>
</reference>
<feature type="transmembrane region" description="Helical" evidence="11">
    <location>
        <begin position="212"/>
        <end position="232"/>
    </location>
</feature>
<keyword evidence="7" id="KW-0677">Repeat</keyword>
<evidence type="ECO:0000256" key="4">
    <source>
        <dbReference type="ARBA" id="ARBA00022448"/>
    </source>
</evidence>